<feature type="repeat" description="PPR" evidence="3">
    <location>
        <begin position="59"/>
        <end position="99"/>
    </location>
</feature>
<dbReference type="InterPro" id="IPR004902">
    <property type="entry name" value="Rhabdo_ncap_2"/>
</dbReference>
<feature type="repeat" description="PPR" evidence="3">
    <location>
        <begin position="166"/>
        <end position="200"/>
    </location>
</feature>
<evidence type="ECO:0000256" key="1">
    <source>
        <dbReference type="ARBA" id="ARBA00004328"/>
    </source>
</evidence>
<organism evidence="4">
    <name type="scientific">Tanacetum cinerariifolium</name>
    <name type="common">Dalmatian daisy</name>
    <name type="synonym">Chrysanthemum cinerariifolium</name>
    <dbReference type="NCBI Taxonomy" id="118510"/>
    <lineage>
        <taxon>Eukaryota</taxon>
        <taxon>Viridiplantae</taxon>
        <taxon>Streptophyta</taxon>
        <taxon>Embryophyta</taxon>
        <taxon>Tracheophyta</taxon>
        <taxon>Spermatophyta</taxon>
        <taxon>Magnoliopsida</taxon>
        <taxon>eudicotyledons</taxon>
        <taxon>Gunneridae</taxon>
        <taxon>Pentapetalae</taxon>
        <taxon>asterids</taxon>
        <taxon>campanulids</taxon>
        <taxon>Asterales</taxon>
        <taxon>Asteraceae</taxon>
        <taxon>Asteroideae</taxon>
        <taxon>Anthemideae</taxon>
        <taxon>Anthemidinae</taxon>
        <taxon>Tanacetum</taxon>
    </lineage>
</organism>
<comment type="caution">
    <text evidence="4">The sequence shown here is derived from an EMBL/GenBank/DDBJ whole genome shotgun (WGS) entry which is preliminary data.</text>
</comment>
<dbReference type="InterPro" id="IPR011990">
    <property type="entry name" value="TPR-like_helical_dom_sf"/>
</dbReference>
<dbReference type="EMBL" id="BKCJ010403471">
    <property type="protein sequence ID" value="GFA31700.1"/>
    <property type="molecule type" value="Genomic_DNA"/>
</dbReference>
<dbReference type="GO" id="GO:0009451">
    <property type="term" value="P:RNA modification"/>
    <property type="evidence" value="ECO:0007669"/>
    <property type="project" value="InterPro"/>
</dbReference>
<evidence type="ECO:0000256" key="3">
    <source>
        <dbReference type="PROSITE-ProRule" id="PRU00708"/>
    </source>
</evidence>
<feature type="non-terminal residue" evidence="4">
    <location>
        <position position="1"/>
    </location>
</feature>
<dbReference type="InterPro" id="IPR002885">
    <property type="entry name" value="PPR_rpt"/>
</dbReference>
<dbReference type="FunFam" id="1.25.40.10:FF:000031">
    <property type="entry name" value="Pentatricopeptide repeat-containing protein mitochondrial"/>
    <property type="match status" value="1"/>
</dbReference>
<dbReference type="PROSITE" id="PS51375">
    <property type="entry name" value="PPR"/>
    <property type="match status" value="3"/>
</dbReference>
<dbReference type="PANTHER" id="PTHR47926:SF432">
    <property type="entry name" value="(WILD MALAYSIAN BANANA) HYPOTHETICAL PROTEIN"/>
    <property type="match status" value="1"/>
</dbReference>
<dbReference type="Pfam" id="PF03216">
    <property type="entry name" value="Rhabdo_ncap_2"/>
    <property type="match status" value="1"/>
</dbReference>
<proteinExistence type="predicted"/>
<gene>
    <name evidence="4" type="ORF">Tci_603672</name>
</gene>
<dbReference type="Gene3D" id="1.25.40.10">
    <property type="entry name" value="Tetratricopeptide repeat domain"/>
    <property type="match status" value="2"/>
</dbReference>
<dbReference type="FunFam" id="1.25.40.10:FF:000396">
    <property type="entry name" value="Pentatricopeptide repeat-containing protein At2g36730"/>
    <property type="match status" value="1"/>
</dbReference>
<dbReference type="PANTHER" id="PTHR47926">
    <property type="entry name" value="PENTATRICOPEPTIDE REPEAT-CONTAINING PROTEIN"/>
    <property type="match status" value="1"/>
</dbReference>
<reference evidence="4" key="1">
    <citation type="journal article" date="2019" name="Sci. Rep.">
        <title>Draft genome of Tanacetum cinerariifolium, the natural source of mosquito coil.</title>
        <authorList>
            <person name="Yamashiro T."/>
            <person name="Shiraishi A."/>
            <person name="Satake H."/>
            <person name="Nakayama K."/>
        </authorList>
    </citation>
    <scope>NUCLEOTIDE SEQUENCE</scope>
</reference>
<dbReference type="GO" id="GO:0003723">
    <property type="term" value="F:RNA binding"/>
    <property type="evidence" value="ECO:0007669"/>
    <property type="project" value="InterPro"/>
</dbReference>
<comment type="subcellular location">
    <subcellularLocation>
        <location evidence="1">Virion</location>
    </subcellularLocation>
</comment>
<accession>A0A699JG12</accession>
<dbReference type="AlphaFoldDB" id="A0A699JG12"/>
<evidence type="ECO:0000313" key="4">
    <source>
        <dbReference type="EMBL" id="GFA31700.1"/>
    </source>
</evidence>
<keyword evidence="2" id="KW-0677">Repeat</keyword>
<dbReference type="InterPro" id="IPR046960">
    <property type="entry name" value="PPR_At4g14850-like_plant"/>
</dbReference>
<dbReference type="Pfam" id="PF01535">
    <property type="entry name" value="PPR"/>
    <property type="match status" value="1"/>
</dbReference>
<dbReference type="Pfam" id="PF13041">
    <property type="entry name" value="PPR_2"/>
    <property type="match status" value="2"/>
</dbReference>
<dbReference type="NCBIfam" id="TIGR00756">
    <property type="entry name" value="PPR"/>
    <property type="match status" value="3"/>
</dbReference>
<evidence type="ECO:0000256" key="2">
    <source>
        <dbReference type="ARBA" id="ARBA00022737"/>
    </source>
</evidence>
<protein>
    <submittedName>
        <fullName evidence="4">Uncharacterized protein</fullName>
    </submittedName>
</protein>
<name>A0A699JG12_TANCI</name>
<sequence length="646" mass="72743">GVIGLRDCGVCLGKWVHCESIVFGLDCDVNVGLWLVKMYASFGCVKDARKVFDGMCVRDVAVWNAMVSGYCKVEEFEKARELFEAVEVFRRMRVDGVKPDEVTMVAVLSACAQLGALELGEWVHGYINEHNLRKSVSFNNALIDMYAKSGNIKKAMEVFENMKDRCVITWTTVIAGLALHGFGKEALEIFSRMEKSHVKPNDVTLIAVMSACRAGCLSEAQELLKQMPFEPNAAIWGSLLAASRLYGNVELVMRDNGVKKMSGASCIELNSRVHEFVSGNGSHPLPVRISEVLSWLNRHMDLKRKVKIIDFVSLELQIESLTFITLNTIGNRVRSVYLSKMNSDEVVKMLQEFPKTMSNLNLTAADTPVKYDFQDTEWIQKQGVLLERYPDERVALVGRSVMPMLSSGFDAQGIANIFVLAYHLKAPGTSFVSYIYNPDESLPVTEGKPVRDLKDVFDFGIRNRVALEETGDPTREAALYSCIVASLLRLFTKPASNYVALEKIDSRFAFGEAEKVTLYGFLYMSNSGESHKELKKFLYDTHLLHCGMHIVSIIEGLCDVFKCTPESIIIAMSDNLTPHQTKCFACLLKLLAQNDENHQKKMWMYAKLFDETFMYHLQTKTFKILIYTQGVLQNSRDPRSCYMVLG</sequence>
<feature type="repeat" description="PPR" evidence="3">
    <location>
        <begin position="135"/>
        <end position="165"/>
    </location>
</feature>